<dbReference type="AlphaFoldDB" id="A0A6G9YJ66"/>
<dbReference type="Pfam" id="PF26059">
    <property type="entry name" value="DUF8020"/>
    <property type="match status" value="1"/>
</dbReference>
<protein>
    <recommendedName>
        <fullName evidence="2">DUF8020 domain-containing protein</fullName>
    </recommendedName>
</protein>
<dbReference type="EMBL" id="CP046172">
    <property type="protein sequence ID" value="QIS13107.1"/>
    <property type="molecule type" value="Genomic_DNA"/>
</dbReference>
<sequence length="169" mass="16258">MATTTLTIAATGIAAATAYGQAEVAGPSFNGVDGGVAYTASVAPDRSSATMHLASGKFVLTPDAVAVVANDGTTVGTAPTVMRTVTGQEVQVAPEIDAAATTLTLKPVSTAAAGINAPQTIGDAGTTVAGVLIGCAIGFLIGLIVFFVGAIPGCVIGGIIGGIAGANQR</sequence>
<gene>
    <name evidence="3" type="ORF">F5544_26265</name>
</gene>
<keyword evidence="1" id="KW-1133">Transmembrane helix</keyword>
<feature type="transmembrane region" description="Helical" evidence="1">
    <location>
        <begin position="131"/>
        <end position="164"/>
    </location>
</feature>
<proteinExistence type="predicted"/>
<accession>A0A6G9YJ66</accession>
<keyword evidence="1" id="KW-0472">Membrane</keyword>
<dbReference type="RefSeq" id="WP_238846678.1">
    <property type="nucleotide sequence ID" value="NZ_CP046172.1"/>
</dbReference>
<dbReference type="Proteomes" id="UP000503540">
    <property type="component" value="Chromosome"/>
</dbReference>
<reference evidence="3 4" key="1">
    <citation type="journal article" date="2019" name="ACS Chem. Biol.">
        <title>Identification and Mobilization of a Cryptic Antibiotic Biosynthesis Gene Locus from a Human-Pathogenic Nocardia Isolate.</title>
        <authorList>
            <person name="Herisse M."/>
            <person name="Ishida K."/>
            <person name="Porter J.L."/>
            <person name="Howden B."/>
            <person name="Hertweck C."/>
            <person name="Stinear T.P."/>
            <person name="Pidot S.J."/>
        </authorList>
    </citation>
    <scope>NUCLEOTIDE SEQUENCE [LARGE SCALE GENOMIC DNA]</scope>
    <source>
        <strain evidence="3 4">AUSMDU00012717</strain>
    </source>
</reference>
<organism evidence="3 4">
    <name type="scientific">Nocardia arthritidis</name>
    <dbReference type="NCBI Taxonomy" id="228602"/>
    <lineage>
        <taxon>Bacteria</taxon>
        <taxon>Bacillati</taxon>
        <taxon>Actinomycetota</taxon>
        <taxon>Actinomycetes</taxon>
        <taxon>Mycobacteriales</taxon>
        <taxon>Nocardiaceae</taxon>
        <taxon>Nocardia</taxon>
    </lineage>
</organism>
<evidence type="ECO:0000256" key="1">
    <source>
        <dbReference type="SAM" id="Phobius"/>
    </source>
</evidence>
<keyword evidence="1" id="KW-0812">Transmembrane</keyword>
<keyword evidence="4" id="KW-1185">Reference proteome</keyword>
<feature type="domain" description="DUF8020" evidence="2">
    <location>
        <begin position="35"/>
        <end position="108"/>
    </location>
</feature>
<dbReference type="InterPro" id="IPR058333">
    <property type="entry name" value="DUF8020"/>
</dbReference>
<evidence type="ECO:0000313" key="3">
    <source>
        <dbReference type="EMBL" id="QIS13107.1"/>
    </source>
</evidence>
<dbReference type="KEGG" id="nah:F5544_26265"/>
<evidence type="ECO:0000259" key="2">
    <source>
        <dbReference type="Pfam" id="PF26059"/>
    </source>
</evidence>
<evidence type="ECO:0000313" key="4">
    <source>
        <dbReference type="Proteomes" id="UP000503540"/>
    </source>
</evidence>
<name>A0A6G9YJ66_9NOCA</name>